<gene>
    <name evidence="2" type="ORF">CLV51_10241</name>
</gene>
<evidence type="ECO:0000313" key="3">
    <source>
        <dbReference type="Proteomes" id="UP000240971"/>
    </source>
</evidence>
<protein>
    <submittedName>
        <fullName evidence="2">Uncharacterized protein</fullName>
    </submittedName>
</protein>
<keyword evidence="1" id="KW-0732">Signal</keyword>
<evidence type="ECO:0000313" key="2">
    <source>
        <dbReference type="EMBL" id="PSL47196.1"/>
    </source>
</evidence>
<proteinExistence type="predicted"/>
<keyword evidence="3" id="KW-1185">Reference proteome</keyword>
<sequence length="129" mass="14595">MKRTHQFPFLLSAACCLLLFISQQTVAANRPVILPVTDSTCLVKTEVSYDFPDNMHKKVFDVIEDKLAGGIEEGGKTTWENSPDAPEYYQVVLRKAKVTIKYKGTVCQDRLIWENIESCKAALKKLLDK</sequence>
<dbReference type="PROSITE" id="PS51257">
    <property type="entry name" value="PROKAR_LIPOPROTEIN"/>
    <property type="match status" value="1"/>
</dbReference>
<accession>A0A2P8HLV0</accession>
<dbReference type="EMBL" id="PYAW01000002">
    <property type="protein sequence ID" value="PSL47196.1"/>
    <property type="molecule type" value="Genomic_DNA"/>
</dbReference>
<comment type="caution">
    <text evidence="2">The sequence shown here is derived from an EMBL/GenBank/DDBJ whole genome shotgun (WGS) entry which is preliminary data.</text>
</comment>
<organism evidence="2 3">
    <name type="scientific">Chitinophaga niastensis</name>
    <dbReference type="NCBI Taxonomy" id="536980"/>
    <lineage>
        <taxon>Bacteria</taxon>
        <taxon>Pseudomonadati</taxon>
        <taxon>Bacteroidota</taxon>
        <taxon>Chitinophagia</taxon>
        <taxon>Chitinophagales</taxon>
        <taxon>Chitinophagaceae</taxon>
        <taxon>Chitinophaga</taxon>
    </lineage>
</organism>
<dbReference type="RefSeq" id="WP_106527672.1">
    <property type="nucleotide sequence ID" value="NZ_PYAW01000002.1"/>
</dbReference>
<dbReference type="OrthoDB" id="673569at2"/>
<reference evidence="2 3" key="1">
    <citation type="submission" date="2018-03" db="EMBL/GenBank/DDBJ databases">
        <title>Genomic Encyclopedia of Archaeal and Bacterial Type Strains, Phase II (KMG-II): from individual species to whole genera.</title>
        <authorList>
            <person name="Goeker M."/>
        </authorList>
    </citation>
    <scope>NUCLEOTIDE SEQUENCE [LARGE SCALE GENOMIC DNA]</scope>
    <source>
        <strain evidence="2 3">DSM 24859</strain>
    </source>
</reference>
<feature type="chain" id="PRO_5015199242" evidence="1">
    <location>
        <begin position="28"/>
        <end position="129"/>
    </location>
</feature>
<dbReference type="AlphaFoldDB" id="A0A2P8HLV0"/>
<dbReference type="Proteomes" id="UP000240971">
    <property type="component" value="Unassembled WGS sequence"/>
</dbReference>
<evidence type="ECO:0000256" key="1">
    <source>
        <dbReference type="SAM" id="SignalP"/>
    </source>
</evidence>
<name>A0A2P8HLV0_CHINA</name>
<feature type="signal peptide" evidence="1">
    <location>
        <begin position="1"/>
        <end position="27"/>
    </location>
</feature>